<gene>
    <name evidence="2" type="ORF">A0131_00770</name>
</gene>
<dbReference type="AlphaFoldDB" id="A0A151A1R3"/>
<name>A0A151A1R3_9STAP</name>
<reference evidence="2 3" key="1">
    <citation type="submission" date="2016-02" db="EMBL/GenBank/DDBJ databases">
        <title>Draft genome sequence of hydrocarbon degrading Staphylococcus saprophyticus Strain CNV2, isolated from crude-oil contaminated soil from Noonmati Oil Refinery, Guwahati, Assam, India.</title>
        <authorList>
            <person name="Mukherjee A."/>
            <person name="Chettri B."/>
            <person name="Langpoklakpam J."/>
            <person name="Singh A.K."/>
            <person name="Chattopadhyay D.J."/>
        </authorList>
    </citation>
    <scope>NUCLEOTIDE SEQUENCE [LARGE SCALE GENOMIC DNA]</scope>
    <source>
        <strain evidence="2 3">CNV2</strain>
    </source>
</reference>
<feature type="transmembrane region" description="Helical" evidence="1">
    <location>
        <begin position="31"/>
        <end position="54"/>
    </location>
</feature>
<dbReference type="RefSeq" id="WP_061853575.1">
    <property type="nucleotide sequence ID" value="NZ_LUGM01000002.1"/>
</dbReference>
<feature type="transmembrane region" description="Helical" evidence="1">
    <location>
        <begin position="134"/>
        <end position="158"/>
    </location>
</feature>
<feature type="transmembrane region" description="Helical" evidence="1">
    <location>
        <begin position="104"/>
        <end position="127"/>
    </location>
</feature>
<protein>
    <submittedName>
        <fullName evidence="2">Uncharacterized protein</fullName>
    </submittedName>
</protein>
<evidence type="ECO:0000256" key="1">
    <source>
        <dbReference type="SAM" id="Phobius"/>
    </source>
</evidence>
<evidence type="ECO:0000313" key="3">
    <source>
        <dbReference type="Proteomes" id="UP000075418"/>
    </source>
</evidence>
<keyword evidence="1" id="KW-0812">Transmembrane</keyword>
<dbReference type="EMBL" id="LUGM01000002">
    <property type="protein sequence ID" value="KYH13344.1"/>
    <property type="molecule type" value="Genomic_DNA"/>
</dbReference>
<feature type="transmembrane region" description="Helical" evidence="1">
    <location>
        <begin position="183"/>
        <end position="204"/>
    </location>
</feature>
<evidence type="ECO:0000313" key="2">
    <source>
        <dbReference type="EMBL" id="KYH13344.1"/>
    </source>
</evidence>
<organism evidence="2 3">
    <name type="scientific">Staphylococcus kloosii</name>
    <dbReference type="NCBI Taxonomy" id="29384"/>
    <lineage>
        <taxon>Bacteria</taxon>
        <taxon>Bacillati</taxon>
        <taxon>Bacillota</taxon>
        <taxon>Bacilli</taxon>
        <taxon>Bacillales</taxon>
        <taxon>Staphylococcaceae</taxon>
        <taxon>Staphylococcus</taxon>
    </lineage>
</organism>
<proteinExistence type="predicted"/>
<keyword evidence="1" id="KW-0472">Membrane</keyword>
<keyword evidence="1" id="KW-1133">Transmembrane helix</keyword>
<accession>A0A151A1R3</accession>
<comment type="caution">
    <text evidence="2">The sequence shown here is derived from an EMBL/GenBank/DDBJ whole genome shotgun (WGS) entry which is preliminary data.</text>
</comment>
<sequence>MAEQNHRFKNFEHTLTSAPMHRGQKLGKKRFSWFNLIIHIIVLILTAITGYSMYKQPVFNLALVNEPITFHQLSHFQDTLNNISNLDINIDNIENLQSRIDSVILVFDIFFIATIVSLVLSILTIIFNRMVLKIINIFILIIMLVITFGFSIILQNIATRIANSLSQYYVSVKPDQVLTQADAINNALILLICSLALLFISLFFRNKRKRINTIQ</sequence>
<dbReference type="Proteomes" id="UP000075418">
    <property type="component" value="Unassembled WGS sequence"/>
</dbReference>